<protein>
    <submittedName>
        <fullName evidence="2">Uncharacterized protein</fullName>
    </submittedName>
</protein>
<accession>A0ABT1AE18</accession>
<reference evidence="2" key="1">
    <citation type="submission" date="2021-04" db="EMBL/GenBank/DDBJ databases">
        <title>Pseudonocardia sp. nov., isolated from sandy soil of mangrove forest.</title>
        <authorList>
            <person name="Zan Z."/>
            <person name="Huang R."/>
            <person name="Liu W."/>
        </authorList>
    </citation>
    <scope>NUCLEOTIDE SEQUENCE</scope>
    <source>
        <strain evidence="2">S2-4</strain>
    </source>
</reference>
<dbReference type="EMBL" id="JAGSOV010000118">
    <property type="protein sequence ID" value="MCO1661190.1"/>
    <property type="molecule type" value="Genomic_DNA"/>
</dbReference>
<gene>
    <name evidence="2" type="ORF">KDL28_39720</name>
</gene>
<organism evidence="2 3">
    <name type="scientific">Pseudonocardia humida</name>
    <dbReference type="NCBI Taxonomy" id="2800819"/>
    <lineage>
        <taxon>Bacteria</taxon>
        <taxon>Bacillati</taxon>
        <taxon>Actinomycetota</taxon>
        <taxon>Actinomycetes</taxon>
        <taxon>Pseudonocardiales</taxon>
        <taxon>Pseudonocardiaceae</taxon>
        <taxon>Pseudonocardia</taxon>
    </lineage>
</organism>
<keyword evidence="3" id="KW-1185">Reference proteome</keyword>
<dbReference type="RefSeq" id="WP_252446696.1">
    <property type="nucleotide sequence ID" value="NZ_JAGSOV010000118.1"/>
</dbReference>
<sequence length="232" mass="25265">MQLELSISARVLGSFDVLLATTDKSRGSTDDSSENVSGAERLELRINSILLSSLPCLIHLSGRSLAAHHDEAAAPSYTLTFDLVGRKRYRNVLENDVRGTALTARRLEMAPDRAVQPLVDAGTLLLAPHDRTHRTARIVSSTGTTARPRRFHTSIASTRRAGDRTSKLFRRPSPVRLSIPLRTATVQALVGQLAVTGCAPMMRFGSPRAGPLHRAPDPPAPGSPTRDYAYRR</sequence>
<dbReference type="Proteomes" id="UP001165283">
    <property type="component" value="Unassembled WGS sequence"/>
</dbReference>
<comment type="caution">
    <text evidence="2">The sequence shown here is derived from an EMBL/GenBank/DDBJ whole genome shotgun (WGS) entry which is preliminary data.</text>
</comment>
<evidence type="ECO:0000313" key="3">
    <source>
        <dbReference type="Proteomes" id="UP001165283"/>
    </source>
</evidence>
<name>A0ABT1AE18_9PSEU</name>
<feature type="region of interest" description="Disordered" evidence="1">
    <location>
        <begin position="207"/>
        <end position="232"/>
    </location>
</feature>
<evidence type="ECO:0000256" key="1">
    <source>
        <dbReference type="SAM" id="MobiDB-lite"/>
    </source>
</evidence>
<evidence type="ECO:0000313" key="2">
    <source>
        <dbReference type="EMBL" id="MCO1661190.1"/>
    </source>
</evidence>
<proteinExistence type="predicted"/>